<evidence type="ECO:0000313" key="1">
    <source>
        <dbReference type="EMBL" id="GIM72701.1"/>
    </source>
</evidence>
<protein>
    <recommendedName>
        <fullName evidence="3">Secreted protein</fullName>
    </recommendedName>
</protein>
<evidence type="ECO:0008006" key="3">
    <source>
        <dbReference type="Google" id="ProtNLM"/>
    </source>
</evidence>
<comment type="caution">
    <text evidence="1">The sequence shown here is derived from an EMBL/GenBank/DDBJ whole genome shotgun (WGS) entry which is preliminary data.</text>
</comment>
<sequence length="418" mass="42517">MSVVEACDCVPVTRRKVLAAGAAGAFAGLVGEQLATQLAFAADSSYAGDVLVLLSLRGGFDGLSAVVPAGDPGYYAARPGIAVPKSQLIGRGSYFGLNPALAPLLPFWRAGTLGAVHAVGQPAPNRSHFSAMEELERAAPGTTLRTGWLDRMTGRLGADHPFDAVSVGSAMPARVLAGPAPNLGLTSIDDFVLSGEDPKRPMAATMAALYAGAPQALAQTTAMTTGALATAGQLKAAGYQPANGAAYPDTELGAALRDVARLIKADVGLLSATVDSGDWDMHENLGAAAPGKKMYDHLADLAKALAAFATDLGPAGLGRVTLVTISEFGRRVRQNGSGGLDHGYGNAMLVLGGGVRGGKVHGRWPGLAAAQLVDGDLAVTTDYRAVIGEILRARCGISDVASVFPGVRPSSLGLVSAR</sequence>
<dbReference type="RefSeq" id="WP_212991159.1">
    <property type="nucleotide sequence ID" value="NZ_BAABEA010000002.1"/>
</dbReference>
<dbReference type="InterPro" id="IPR006311">
    <property type="entry name" value="TAT_signal"/>
</dbReference>
<dbReference type="InterPro" id="IPR010869">
    <property type="entry name" value="DUF1501"/>
</dbReference>
<evidence type="ECO:0000313" key="2">
    <source>
        <dbReference type="Proteomes" id="UP000681340"/>
    </source>
</evidence>
<reference evidence="1" key="1">
    <citation type="submission" date="2021-03" db="EMBL/GenBank/DDBJ databases">
        <title>Whole genome shotgun sequence of Actinoplanes auranticolor NBRC 12245.</title>
        <authorList>
            <person name="Komaki H."/>
            <person name="Tamura T."/>
        </authorList>
    </citation>
    <scope>NUCLEOTIDE SEQUENCE</scope>
    <source>
        <strain evidence="1">NBRC 12245</strain>
    </source>
</reference>
<proteinExistence type="predicted"/>
<dbReference type="PANTHER" id="PTHR43737">
    <property type="entry name" value="BLL7424 PROTEIN"/>
    <property type="match status" value="1"/>
</dbReference>
<dbReference type="AlphaFoldDB" id="A0A919VQL9"/>
<dbReference type="EMBL" id="BOQL01000042">
    <property type="protein sequence ID" value="GIM72701.1"/>
    <property type="molecule type" value="Genomic_DNA"/>
</dbReference>
<name>A0A919VQL9_9ACTN</name>
<organism evidence="1 2">
    <name type="scientific">Actinoplanes auranticolor</name>
    <dbReference type="NCBI Taxonomy" id="47988"/>
    <lineage>
        <taxon>Bacteria</taxon>
        <taxon>Bacillati</taxon>
        <taxon>Actinomycetota</taxon>
        <taxon>Actinomycetes</taxon>
        <taxon>Micromonosporales</taxon>
        <taxon>Micromonosporaceae</taxon>
        <taxon>Actinoplanes</taxon>
    </lineage>
</organism>
<dbReference type="Proteomes" id="UP000681340">
    <property type="component" value="Unassembled WGS sequence"/>
</dbReference>
<dbReference type="Pfam" id="PF07394">
    <property type="entry name" value="DUF1501"/>
    <property type="match status" value="1"/>
</dbReference>
<dbReference type="PROSITE" id="PS51318">
    <property type="entry name" value="TAT"/>
    <property type="match status" value="1"/>
</dbReference>
<dbReference type="PANTHER" id="PTHR43737:SF1">
    <property type="entry name" value="DUF1501 DOMAIN-CONTAINING PROTEIN"/>
    <property type="match status" value="1"/>
</dbReference>
<keyword evidence="2" id="KW-1185">Reference proteome</keyword>
<gene>
    <name evidence="1" type="ORF">Aau02nite_52310</name>
</gene>
<accession>A0A919VQL9</accession>